<dbReference type="RefSeq" id="WP_091996616.1">
    <property type="nucleotide sequence ID" value="NZ_FMYQ01000007.1"/>
</dbReference>
<organism evidence="1 2">
    <name type="scientific">Paraburkholderia lycopersici</name>
    <dbReference type="NCBI Taxonomy" id="416944"/>
    <lineage>
        <taxon>Bacteria</taxon>
        <taxon>Pseudomonadati</taxon>
        <taxon>Pseudomonadota</taxon>
        <taxon>Betaproteobacteria</taxon>
        <taxon>Burkholderiales</taxon>
        <taxon>Burkholderiaceae</taxon>
        <taxon>Paraburkholderia</taxon>
    </lineage>
</organism>
<proteinExistence type="predicted"/>
<gene>
    <name evidence="1" type="ORF">SAMN05421548_10795</name>
</gene>
<protein>
    <submittedName>
        <fullName evidence="1">Uncharacterized protein</fullName>
    </submittedName>
</protein>
<dbReference type="AlphaFoldDB" id="A0A1G6M0P3"/>
<reference evidence="2" key="1">
    <citation type="submission" date="2016-09" db="EMBL/GenBank/DDBJ databases">
        <authorList>
            <person name="Varghese N."/>
            <person name="Submissions S."/>
        </authorList>
    </citation>
    <scope>NUCLEOTIDE SEQUENCE [LARGE SCALE GENOMIC DNA]</scope>
    <source>
        <strain evidence="2">TNe-862</strain>
    </source>
</reference>
<evidence type="ECO:0000313" key="1">
    <source>
        <dbReference type="EMBL" id="SDC49039.1"/>
    </source>
</evidence>
<sequence length="225" mass="25515">MVAITRIIAGEEPPYGLFHLTHTPLEVLREKGLRANALAEYTVHKLIGRLQERIAPASKDAACRFARTHEDYYPLELSLWEQLSIAPPHYSGVLLSLTQDDALLGLNETSEPNRKLRAMIQFSRKFAPEALESIARFHDGDTAHALDILERATKTPWHLLRLREQPSLEDGFFSLLAQPFLEVNGILRSYDRGPDLRPEARAIWFNGNIPFECFEVLPLQPGRAP</sequence>
<accession>A0A1G6M0P3</accession>
<dbReference type="STRING" id="416944.SAMN05421548_10795"/>
<dbReference type="EMBL" id="FMYQ01000007">
    <property type="protein sequence ID" value="SDC49039.1"/>
    <property type="molecule type" value="Genomic_DNA"/>
</dbReference>
<evidence type="ECO:0000313" key="2">
    <source>
        <dbReference type="Proteomes" id="UP000198908"/>
    </source>
</evidence>
<dbReference type="Proteomes" id="UP000198908">
    <property type="component" value="Unassembled WGS sequence"/>
</dbReference>
<keyword evidence="2" id="KW-1185">Reference proteome</keyword>
<name>A0A1G6M0P3_9BURK</name>
<dbReference type="OrthoDB" id="9095641at2"/>